<reference evidence="4" key="1">
    <citation type="submission" date="2016-02" db="EMBL/GenBank/DDBJ databases">
        <title>Halorhodospira halochloris DSM-1059 complete genome, version 2.</title>
        <authorList>
            <person name="Tsukatani Y."/>
        </authorList>
    </citation>
    <scope>NUCLEOTIDE SEQUENCE</scope>
    <source>
        <strain evidence="4">DSM 1059</strain>
    </source>
</reference>
<keyword evidence="2" id="KW-0418">Kinase</keyword>
<dbReference type="PANTHER" id="PTHR47690">
    <property type="entry name" value="GLUCOKINASE"/>
    <property type="match status" value="1"/>
</dbReference>
<dbReference type="PANTHER" id="PTHR47690:SF1">
    <property type="entry name" value="GLUCOKINASE"/>
    <property type="match status" value="1"/>
</dbReference>
<evidence type="ECO:0000256" key="2">
    <source>
        <dbReference type="ARBA" id="ARBA00022777"/>
    </source>
</evidence>
<dbReference type="InterPro" id="IPR003836">
    <property type="entry name" value="Glucokinase"/>
</dbReference>
<dbReference type="PROSITE" id="PS01125">
    <property type="entry name" value="ROK"/>
    <property type="match status" value="1"/>
</dbReference>
<evidence type="ECO:0000256" key="1">
    <source>
        <dbReference type="ARBA" id="ARBA00022679"/>
    </source>
</evidence>
<protein>
    <submittedName>
        <fullName evidence="4">Glucokinase</fullName>
    </submittedName>
</protein>
<dbReference type="InterPro" id="IPR050201">
    <property type="entry name" value="Bacterial_glucokinase"/>
</dbReference>
<dbReference type="Gene3D" id="3.40.367.20">
    <property type="match status" value="1"/>
</dbReference>
<dbReference type="GO" id="GO:0005536">
    <property type="term" value="F:D-glucose binding"/>
    <property type="evidence" value="ECO:0007669"/>
    <property type="project" value="InterPro"/>
</dbReference>
<keyword evidence="5" id="KW-1185">Reference proteome</keyword>
<dbReference type="Gene3D" id="3.30.420.40">
    <property type="match status" value="1"/>
</dbReference>
<dbReference type="CDD" id="cd24008">
    <property type="entry name" value="ASKHA_NBD_GLK"/>
    <property type="match status" value="1"/>
</dbReference>
<dbReference type="Pfam" id="PF02685">
    <property type="entry name" value="Glucokinase"/>
    <property type="match status" value="1"/>
</dbReference>
<evidence type="ECO:0000256" key="3">
    <source>
        <dbReference type="RuleBase" id="RU004046"/>
    </source>
</evidence>
<dbReference type="GO" id="GO:0005524">
    <property type="term" value="F:ATP binding"/>
    <property type="evidence" value="ECO:0007669"/>
    <property type="project" value="InterPro"/>
</dbReference>
<dbReference type="SUPFAM" id="SSF53067">
    <property type="entry name" value="Actin-like ATPase domain"/>
    <property type="match status" value="1"/>
</dbReference>
<dbReference type="RefSeq" id="WP_162549259.1">
    <property type="nucleotide sequence ID" value="NZ_AP017372.2"/>
</dbReference>
<dbReference type="InterPro" id="IPR049874">
    <property type="entry name" value="ROK_cs"/>
</dbReference>
<dbReference type="GO" id="GO:0005829">
    <property type="term" value="C:cytosol"/>
    <property type="evidence" value="ECO:0007669"/>
    <property type="project" value="TreeGrafter"/>
</dbReference>
<sequence length="324" mass="33841">MTRYLLADIGGTHTRLAESEPGGRPVATERFNNSEFTDAAELFVTRAARHAREHPGQDLIVGAAVAGPVTAGRAQMTNIDWVIDADDLALATASQDAVVINDYQALARSLPELTSDDLAPINGAAESFPTISEPLAVLGPGTGLGVAGAMPSSSGWAVISGEGGHVTLAAADDEEAQVLSYLRADLGHVSAESLLSGSGLERLHEALHGERLAAPQISKAADAQQSSALRTLDLFFRFLGTTAGNLALTLGARGGIYLAGGILAKLGPERVINSRLQERLVAKGRFADYLSPIPVYLIKDPDFAALLGLRAWLDDLVCASQGGR</sequence>
<proteinExistence type="inferred from homology"/>
<organism evidence="4 5">
    <name type="scientific">Halorhodospira halochloris</name>
    <name type="common">Ectothiorhodospira halochloris</name>
    <dbReference type="NCBI Taxonomy" id="1052"/>
    <lineage>
        <taxon>Bacteria</taxon>
        <taxon>Pseudomonadati</taxon>
        <taxon>Pseudomonadota</taxon>
        <taxon>Gammaproteobacteria</taxon>
        <taxon>Chromatiales</taxon>
        <taxon>Ectothiorhodospiraceae</taxon>
        <taxon>Halorhodospira</taxon>
    </lineage>
</organism>
<dbReference type="KEGG" id="hhk:HH1059_00750"/>
<gene>
    <name evidence="4" type="primary">glk</name>
    <name evidence="4" type="ORF">HH1059_00750</name>
</gene>
<dbReference type="AlphaFoldDB" id="A0A0X8X6X1"/>
<evidence type="ECO:0000313" key="5">
    <source>
        <dbReference type="Proteomes" id="UP000218890"/>
    </source>
</evidence>
<dbReference type="GO" id="GO:0006096">
    <property type="term" value="P:glycolytic process"/>
    <property type="evidence" value="ECO:0007669"/>
    <property type="project" value="InterPro"/>
</dbReference>
<dbReference type="GO" id="GO:0004340">
    <property type="term" value="F:glucokinase activity"/>
    <property type="evidence" value="ECO:0007669"/>
    <property type="project" value="InterPro"/>
</dbReference>
<dbReference type="InterPro" id="IPR043129">
    <property type="entry name" value="ATPase_NBD"/>
</dbReference>
<dbReference type="EMBL" id="AP017372">
    <property type="protein sequence ID" value="BAU56745.1"/>
    <property type="molecule type" value="Genomic_DNA"/>
</dbReference>
<evidence type="ECO:0000313" key="4">
    <source>
        <dbReference type="EMBL" id="BAU56745.1"/>
    </source>
</evidence>
<keyword evidence="1" id="KW-0808">Transferase</keyword>
<comment type="similarity">
    <text evidence="3">Belongs to the bacterial glucokinase family.</text>
</comment>
<name>A0A0X8X6X1_HALHR</name>
<dbReference type="Proteomes" id="UP000218890">
    <property type="component" value="Chromosome"/>
</dbReference>
<accession>A0A0X8X6X1</accession>